<dbReference type="Gene3D" id="2.40.170.20">
    <property type="entry name" value="TonB-dependent receptor, beta-barrel domain"/>
    <property type="match status" value="1"/>
</dbReference>
<keyword evidence="4 7" id="KW-0812">Transmembrane</keyword>
<evidence type="ECO:0000256" key="2">
    <source>
        <dbReference type="ARBA" id="ARBA00022448"/>
    </source>
</evidence>
<dbReference type="PROSITE" id="PS52016">
    <property type="entry name" value="TONB_DEPENDENT_REC_3"/>
    <property type="match status" value="1"/>
</dbReference>
<evidence type="ECO:0000256" key="6">
    <source>
        <dbReference type="ARBA" id="ARBA00023237"/>
    </source>
</evidence>
<keyword evidence="10" id="KW-1185">Reference proteome</keyword>
<dbReference type="InterPro" id="IPR023997">
    <property type="entry name" value="TonB-dep_OMP_SusC/RagA_CS"/>
</dbReference>
<dbReference type="Pfam" id="PF07715">
    <property type="entry name" value="Plug"/>
    <property type="match status" value="1"/>
</dbReference>
<dbReference type="SUPFAM" id="SSF56935">
    <property type="entry name" value="Porins"/>
    <property type="match status" value="1"/>
</dbReference>
<dbReference type="SUPFAM" id="SSF49464">
    <property type="entry name" value="Carboxypeptidase regulatory domain-like"/>
    <property type="match status" value="1"/>
</dbReference>
<dbReference type="InterPro" id="IPR023996">
    <property type="entry name" value="TonB-dep_OMP_SusC/RagA"/>
</dbReference>
<keyword evidence="6 7" id="KW-0998">Cell outer membrane</keyword>
<dbReference type="RefSeq" id="WP_066750413.1">
    <property type="nucleotide sequence ID" value="NZ_JBHUMB010000014.1"/>
</dbReference>
<evidence type="ECO:0000256" key="1">
    <source>
        <dbReference type="ARBA" id="ARBA00004571"/>
    </source>
</evidence>
<gene>
    <name evidence="9" type="ORF">ACFSQ6_11170</name>
</gene>
<accession>A0ABW5UDK0</accession>
<dbReference type="EMBL" id="JBHUMB010000014">
    <property type="protein sequence ID" value="MFD2743953.1"/>
    <property type="molecule type" value="Genomic_DNA"/>
</dbReference>
<sequence length="1122" mass="123285">MKLSKAKGILMRLNLIVALLLTCAIGTYATNSFAQRITLSKKEAKLKDVFSDIRKQTSYSFIYTQELLERSSPVNIEVMDMLLTDVLELCLKDQPLTYKLSGKSIILKEKAQPAIQQKATAAIQQESFSLRGTVYIRTEDGTTTVAGASVRHTTKSVGTAADGVFTLSVKRGDRLTVAMMGYISQTIVVGTSRDIEVILEPAINEMDDVVITGYMKQEKRSITGAMSSIKADVLENVPVQSIDRAMQGQLSGVNIMAANGVPGGPVNINIRGMGSITAGNEPLIIVDGVQLNMSTTSGQTASNPLAFLNNNDVESIEVLKDGAAASIYGAQAANGVVLITTKRGKAGKTKVGLNYYNGITAPMPEVAMMSTQQYFTSRFEARNNRYPTRTLERNRGDILSAVGLPADLTDEDIAALPTYNWQEAAFRTGRTNNVDLSTSGGNEKTQFFVSASYNKTDGNVVAIDFERATAKINLRHEISKRLSFDLNTNLSSIVQNGTSGSNGSTGAYAAPQYAAPTILPFIPIYNPDGSMNAPIEGFPGSANRNPIQESLLGTLQSRTKALVTNISATYKIMDNLSFKSFYGLDFRLIDDERYVDPRTRSGFAAQGSLTVGARQNRNFITNQTLQYNTSWNDQHNLSALLGFEYRDDSREMNSISASGFTTHQFRTLQSAAVIGSASGSWTGFKRAGLFTQVNYDFQKKYLLSGVLRYDGSSRFGANNLFGWFPGISAGWNITEESFMEDQPWINQLKLRAGYGETGNDAIGNFDARALYGSSSSSNYYQEPGLRPSGLANTDLKWERNLTSNIGLDYGFFNNRLAGSIEVFRRVSSDLLLDRPLPYLSGFSNVTSNIGRVKNEGIEFDIRTTNVKAGHFTWTTNFNITFLRNRVLQLLGDDQVLPGDQSVRVGHSLRTNVMLEYAGVNSATGRPMWFDANGDVTYTPSSPTDLKIFGNQMSDFFGGFTNTFSYKGLSMSAFFHYDYGRELSNAGMHSRWFLNGGDNRNTLERIFLNRWTTPGQVTTVPRPFDANTEVGSISHASTSSRFLEDASFIRLKNVTVSYQLPSNIAQRLRMTNLKVYAQGENLATFTKWTGYDPELMIGFGEFSSTQGTIPQTKVYTLGVQVGF</sequence>
<dbReference type="InterPro" id="IPR008969">
    <property type="entry name" value="CarboxyPept-like_regulatory"/>
</dbReference>
<feature type="domain" description="TonB-dependent receptor plug" evidence="8">
    <location>
        <begin position="219"/>
        <end position="336"/>
    </location>
</feature>
<dbReference type="InterPro" id="IPR012910">
    <property type="entry name" value="Plug_dom"/>
</dbReference>
<protein>
    <submittedName>
        <fullName evidence="9">SusC/RagA family TonB-linked outer membrane protein</fullName>
    </submittedName>
</protein>
<dbReference type="InterPro" id="IPR037066">
    <property type="entry name" value="Plug_dom_sf"/>
</dbReference>
<dbReference type="InterPro" id="IPR036942">
    <property type="entry name" value="Beta-barrel_TonB_sf"/>
</dbReference>
<comment type="similarity">
    <text evidence="7">Belongs to the TonB-dependent receptor family.</text>
</comment>
<evidence type="ECO:0000256" key="3">
    <source>
        <dbReference type="ARBA" id="ARBA00022452"/>
    </source>
</evidence>
<evidence type="ECO:0000256" key="7">
    <source>
        <dbReference type="PROSITE-ProRule" id="PRU01360"/>
    </source>
</evidence>
<keyword evidence="2 7" id="KW-0813">Transport</keyword>
<evidence type="ECO:0000313" key="10">
    <source>
        <dbReference type="Proteomes" id="UP001597418"/>
    </source>
</evidence>
<dbReference type="InterPro" id="IPR039426">
    <property type="entry name" value="TonB-dep_rcpt-like"/>
</dbReference>
<dbReference type="NCBIfam" id="TIGR04056">
    <property type="entry name" value="OMP_RagA_SusC"/>
    <property type="match status" value="1"/>
</dbReference>
<keyword evidence="5 7" id="KW-0472">Membrane</keyword>
<name>A0ABW5UDK0_9SPHI</name>
<dbReference type="Gene3D" id="2.170.130.10">
    <property type="entry name" value="TonB-dependent receptor, plug domain"/>
    <property type="match status" value="1"/>
</dbReference>
<evidence type="ECO:0000256" key="5">
    <source>
        <dbReference type="ARBA" id="ARBA00023136"/>
    </source>
</evidence>
<dbReference type="NCBIfam" id="TIGR04057">
    <property type="entry name" value="SusC_RagA_signa"/>
    <property type="match status" value="1"/>
</dbReference>
<proteinExistence type="inferred from homology"/>
<evidence type="ECO:0000256" key="4">
    <source>
        <dbReference type="ARBA" id="ARBA00022692"/>
    </source>
</evidence>
<reference evidence="10" key="1">
    <citation type="journal article" date="2019" name="Int. J. Syst. Evol. Microbiol.">
        <title>The Global Catalogue of Microorganisms (GCM) 10K type strain sequencing project: providing services to taxonomists for standard genome sequencing and annotation.</title>
        <authorList>
            <consortium name="The Broad Institute Genomics Platform"/>
            <consortium name="The Broad Institute Genome Sequencing Center for Infectious Disease"/>
            <person name="Wu L."/>
            <person name="Ma J."/>
        </authorList>
    </citation>
    <scope>NUCLEOTIDE SEQUENCE [LARGE SCALE GENOMIC DNA]</scope>
    <source>
        <strain evidence="10">KCTC 42247</strain>
    </source>
</reference>
<comment type="subcellular location">
    <subcellularLocation>
        <location evidence="1 7">Cell outer membrane</location>
        <topology evidence="1 7">Multi-pass membrane protein</topology>
    </subcellularLocation>
</comment>
<comment type="caution">
    <text evidence="9">The sequence shown here is derived from an EMBL/GenBank/DDBJ whole genome shotgun (WGS) entry which is preliminary data.</text>
</comment>
<organism evidence="9 10">
    <name type="scientific">Sphingobacterium populi</name>
    <dbReference type="NCBI Taxonomy" id="1812824"/>
    <lineage>
        <taxon>Bacteria</taxon>
        <taxon>Pseudomonadati</taxon>
        <taxon>Bacteroidota</taxon>
        <taxon>Sphingobacteriia</taxon>
        <taxon>Sphingobacteriales</taxon>
        <taxon>Sphingobacteriaceae</taxon>
        <taxon>Sphingobacterium</taxon>
    </lineage>
</organism>
<evidence type="ECO:0000313" key="9">
    <source>
        <dbReference type="EMBL" id="MFD2743953.1"/>
    </source>
</evidence>
<dbReference type="Proteomes" id="UP001597418">
    <property type="component" value="Unassembled WGS sequence"/>
</dbReference>
<keyword evidence="3 7" id="KW-1134">Transmembrane beta strand</keyword>
<evidence type="ECO:0000259" key="8">
    <source>
        <dbReference type="Pfam" id="PF07715"/>
    </source>
</evidence>